<feature type="region of interest" description="Disordered" evidence="1">
    <location>
        <begin position="86"/>
        <end position="105"/>
    </location>
</feature>
<proteinExistence type="predicted"/>
<gene>
    <name evidence="3" type="ORF">H0267_02875</name>
</gene>
<evidence type="ECO:0000256" key="2">
    <source>
        <dbReference type="SAM" id="SignalP"/>
    </source>
</evidence>
<reference evidence="3 4" key="1">
    <citation type="journal article" date="2005" name="Int. J. Syst. Evol. Microbiol.">
        <title>Halobacillus yeomjeoni sp. nov., isolated from a marine solar saltern in Korea.</title>
        <authorList>
            <person name="Yoon J.H."/>
            <person name="Kang S.J."/>
            <person name="Lee C.H."/>
            <person name="Oh H.W."/>
            <person name="Oh T.K."/>
        </authorList>
    </citation>
    <scope>NUCLEOTIDE SEQUENCE [LARGE SCALE GENOMIC DNA]</scope>
    <source>
        <strain evidence="3 4">KCTC 3957</strain>
    </source>
</reference>
<protein>
    <recommendedName>
        <fullName evidence="5">Lipoprotein</fullName>
    </recommendedName>
</protein>
<feature type="signal peptide" evidence="2">
    <location>
        <begin position="1"/>
        <end position="23"/>
    </location>
</feature>
<dbReference type="EMBL" id="JADZSC010000001">
    <property type="protein sequence ID" value="MBH0229149.1"/>
    <property type="molecule type" value="Genomic_DNA"/>
</dbReference>
<dbReference type="RefSeq" id="WP_197315776.1">
    <property type="nucleotide sequence ID" value="NZ_JADZSC010000001.1"/>
</dbReference>
<evidence type="ECO:0000313" key="3">
    <source>
        <dbReference type="EMBL" id="MBH0229149.1"/>
    </source>
</evidence>
<name>A0A931HT95_9BACI</name>
<feature type="chain" id="PRO_5039280127" description="Lipoprotein" evidence="2">
    <location>
        <begin position="24"/>
        <end position="126"/>
    </location>
</feature>
<evidence type="ECO:0000313" key="4">
    <source>
        <dbReference type="Proteomes" id="UP000614490"/>
    </source>
</evidence>
<evidence type="ECO:0000256" key="1">
    <source>
        <dbReference type="SAM" id="MobiDB-lite"/>
    </source>
</evidence>
<accession>A0A931HT95</accession>
<dbReference type="PROSITE" id="PS51257">
    <property type="entry name" value="PROKAR_LIPOPROTEIN"/>
    <property type="match status" value="1"/>
</dbReference>
<organism evidence="3 4">
    <name type="scientific">Halobacillus yeomjeoni</name>
    <dbReference type="NCBI Taxonomy" id="311194"/>
    <lineage>
        <taxon>Bacteria</taxon>
        <taxon>Bacillati</taxon>
        <taxon>Bacillota</taxon>
        <taxon>Bacilli</taxon>
        <taxon>Bacillales</taxon>
        <taxon>Bacillaceae</taxon>
        <taxon>Halobacillus</taxon>
    </lineage>
</organism>
<dbReference type="Proteomes" id="UP000614490">
    <property type="component" value="Unassembled WGS sequence"/>
</dbReference>
<keyword evidence="2" id="KW-0732">Signal</keyword>
<keyword evidence="4" id="KW-1185">Reference proteome</keyword>
<comment type="caution">
    <text evidence="3">The sequence shown here is derived from an EMBL/GenBank/DDBJ whole genome shotgun (WGS) entry which is preliminary data.</text>
</comment>
<dbReference type="AlphaFoldDB" id="A0A931HT95"/>
<sequence length="126" mass="13874">MDKKLLVTLLSLLLLLASCSTQTFDYSGESENWSANLKVEQTSNDYETQDFVLEYKGSDISSVGEITYYVDTVGGFGGSGATLEDNGTLQASDEANPTNAKVSEHTEVEVRVEWNDNTETFKLTKK</sequence>
<evidence type="ECO:0008006" key="5">
    <source>
        <dbReference type="Google" id="ProtNLM"/>
    </source>
</evidence>
<feature type="compositionally biased region" description="Polar residues" evidence="1">
    <location>
        <begin position="86"/>
        <end position="101"/>
    </location>
</feature>